<evidence type="ECO:0000256" key="1">
    <source>
        <dbReference type="ARBA" id="ARBA00006494"/>
    </source>
</evidence>
<name>A0A9P7YF28_9HELO</name>
<evidence type="ECO:0000256" key="4">
    <source>
        <dbReference type="PIRNR" id="PIRNR006386"/>
    </source>
</evidence>
<evidence type="ECO:0000256" key="2">
    <source>
        <dbReference type="ARBA" id="ARBA00022679"/>
    </source>
</evidence>
<dbReference type="OrthoDB" id="4664297at2759"/>
<gene>
    <name evidence="7" type="ORF">BJ875DRAFT_92034</name>
</gene>
<dbReference type="SUPFAM" id="SSF52833">
    <property type="entry name" value="Thioredoxin-like"/>
    <property type="match status" value="1"/>
</dbReference>
<dbReference type="PANTHER" id="PTHR42943">
    <property type="entry name" value="GLUTATHIONE S-TRANSFERASE KAPPA"/>
    <property type="match status" value="1"/>
</dbReference>
<accession>A0A9P7YF28</accession>
<dbReference type="GO" id="GO:0004364">
    <property type="term" value="F:glutathione transferase activity"/>
    <property type="evidence" value="ECO:0007669"/>
    <property type="project" value="UniProtKB-UniRule"/>
</dbReference>
<dbReference type="EC" id="2.5.1.18" evidence="4"/>
<dbReference type="AlphaFoldDB" id="A0A9P7YF28"/>
<dbReference type="Gene3D" id="3.40.30.10">
    <property type="entry name" value="Glutaredoxin"/>
    <property type="match status" value="1"/>
</dbReference>
<dbReference type="Proteomes" id="UP000824998">
    <property type="component" value="Unassembled WGS sequence"/>
</dbReference>
<proteinExistence type="inferred from homology"/>
<comment type="catalytic activity">
    <reaction evidence="3 4">
        <text>RX + glutathione = an S-substituted glutathione + a halide anion + H(+)</text>
        <dbReference type="Rhea" id="RHEA:16437"/>
        <dbReference type="ChEBI" id="CHEBI:15378"/>
        <dbReference type="ChEBI" id="CHEBI:16042"/>
        <dbReference type="ChEBI" id="CHEBI:17792"/>
        <dbReference type="ChEBI" id="CHEBI:57925"/>
        <dbReference type="ChEBI" id="CHEBI:90779"/>
        <dbReference type="EC" id="2.5.1.18"/>
    </reaction>
</comment>
<feature type="domain" description="DSBA-like thioredoxin" evidence="6">
    <location>
        <begin position="6"/>
        <end position="208"/>
    </location>
</feature>
<protein>
    <recommendedName>
        <fullName evidence="4">Glutathione S-transferase kappa</fullName>
        <ecNumber evidence="4">2.5.1.18</ecNumber>
    </recommendedName>
</protein>
<dbReference type="FunFam" id="3.40.30.10:FF:000096">
    <property type="entry name" value="Glutathione S-transferase kappa"/>
    <property type="match status" value="1"/>
</dbReference>
<dbReference type="InterPro" id="IPR001853">
    <property type="entry name" value="DSBA-like_thioredoxin_dom"/>
</dbReference>
<reference evidence="7" key="1">
    <citation type="journal article" date="2021" name="IMA Fungus">
        <title>Genomic characterization of three marine fungi, including Emericellopsis atlantica sp. nov. with signatures of a generalist lifestyle and marine biomass degradation.</title>
        <authorList>
            <person name="Hagestad O.C."/>
            <person name="Hou L."/>
            <person name="Andersen J.H."/>
            <person name="Hansen E.H."/>
            <person name="Altermark B."/>
            <person name="Li C."/>
            <person name="Kuhnert E."/>
            <person name="Cox R.J."/>
            <person name="Crous P.W."/>
            <person name="Spatafora J.W."/>
            <person name="Lail K."/>
            <person name="Amirebrahimi M."/>
            <person name="Lipzen A."/>
            <person name="Pangilinan J."/>
            <person name="Andreopoulos W."/>
            <person name="Hayes R.D."/>
            <person name="Ng V."/>
            <person name="Grigoriev I.V."/>
            <person name="Jackson S.A."/>
            <person name="Sutton T.D.S."/>
            <person name="Dobson A.D.W."/>
            <person name="Rama T."/>
        </authorList>
    </citation>
    <scope>NUCLEOTIDE SEQUENCE</scope>
    <source>
        <strain evidence="7">TRa018bII</strain>
    </source>
</reference>
<dbReference type="InterPro" id="IPR014440">
    <property type="entry name" value="HCCAis_GSTk"/>
</dbReference>
<dbReference type="GO" id="GO:0005739">
    <property type="term" value="C:mitochondrion"/>
    <property type="evidence" value="ECO:0007669"/>
    <property type="project" value="TreeGrafter"/>
</dbReference>
<dbReference type="EMBL" id="MU251560">
    <property type="protein sequence ID" value="KAG9232211.1"/>
    <property type="molecule type" value="Genomic_DNA"/>
</dbReference>
<evidence type="ECO:0000313" key="7">
    <source>
        <dbReference type="EMBL" id="KAG9232211.1"/>
    </source>
</evidence>
<dbReference type="InterPro" id="IPR051924">
    <property type="entry name" value="GST_Kappa/NadH"/>
</dbReference>
<organism evidence="7 8">
    <name type="scientific">Amylocarpus encephaloides</name>
    <dbReference type="NCBI Taxonomy" id="45428"/>
    <lineage>
        <taxon>Eukaryota</taxon>
        <taxon>Fungi</taxon>
        <taxon>Dikarya</taxon>
        <taxon>Ascomycota</taxon>
        <taxon>Pezizomycotina</taxon>
        <taxon>Leotiomycetes</taxon>
        <taxon>Helotiales</taxon>
        <taxon>Helotiales incertae sedis</taxon>
        <taxon>Amylocarpus</taxon>
    </lineage>
</organism>
<dbReference type="GO" id="GO:0006749">
    <property type="term" value="P:glutathione metabolic process"/>
    <property type="evidence" value="ECO:0007669"/>
    <property type="project" value="TreeGrafter"/>
</dbReference>
<feature type="active site" description="Nucleophile" evidence="5">
    <location>
        <position position="13"/>
    </location>
</feature>
<keyword evidence="8" id="KW-1185">Reference proteome</keyword>
<dbReference type="PANTHER" id="PTHR42943:SF2">
    <property type="entry name" value="GLUTATHIONE S-TRANSFERASE KAPPA 1"/>
    <property type="match status" value="1"/>
</dbReference>
<evidence type="ECO:0000256" key="5">
    <source>
        <dbReference type="PIRSR" id="PIRSR006386-1"/>
    </source>
</evidence>
<evidence type="ECO:0000256" key="3">
    <source>
        <dbReference type="ARBA" id="ARBA00047960"/>
    </source>
</evidence>
<evidence type="ECO:0000313" key="8">
    <source>
        <dbReference type="Proteomes" id="UP000824998"/>
    </source>
</evidence>
<dbReference type="GO" id="GO:0005777">
    <property type="term" value="C:peroxisome"/>
    <property type="evidence" value="ECO:0007669"/>
    <property type="project" value="TreeGrafter"/>
</dbReference>
<evidence type="ECO:0000259" key="6">
    <source>
        <dbReference type="Pfam" id="PF01323"/>
    </source>
</evidence>
<dbReference type="GO" id="GO:0004602">
    <property type="term" value="F:glutathione peroxidase activity"/>
    <property type="evidence" value="ECO:0007669"/>
    <property type="project" value="TreeGrafter"/>
</dbReference>
<dbReference type="InterPro" id="IPR036249">
    <property type="entry name" value="Thioredoxin-like_sf"/>
</dbReference>
<dbReference type="PIRSF" id="PIRSF006386">
    <property type="entry name" value="HCCAis_GSTk"/>
    <property type="match status" value="1"/>
</dbReference>
<comment type="similarity">
    <text evidence="1 4">Belongs to the GST superfamily. Kappa family.</text>
</comment>
<keyword evidence="2 4" id="KW-0808">Transferase</keyword>
<comment type="caution">
    <text evidence="7">The sequence shown here is derived from an EMBL/GenBank/DDBJ whole genome shotgun (WGS) entry which is preliminary data.</text>
</comment>
<dbReference type="Pfam" id="PF01323">
    <property type="entry name" value="DSBA"/>
    <property type="match status" value="1"/>
</dbReference>
<sequence length="222" mass="24713">MARKLALYVDTVSPFAYEAYYILRCDPIFKDVDITYIPIFLGGVMKACGNTPPIKIKNKDVWINKTRLRWSKLFAIPMLEKTPPDFPPLTLLAMRALCALTVLKPGNEGQEALVKCLDKLYPAYWVEGRKTYEKDVLAEVLSGILGKEGANKVMEAAGKEGKERLGENTDQALADGAFGLPWFVVENEKGVKDTFWGVDHLGLLLSHLGIDKPVGRGWEALL</sequence>